<reference evidence="1 2" key="1">
    <citation type="journal article" date="2013" name="Mar. Genomics">
        <title>Expression of sulfatases in Rhodopirellula baltica and the diversity of sulfatases in the genus Rhodopirellula.</title>
        <authorList>
            <person name="Wegner C.E."/>
            <person name="Richter-Heitmann T."/>
            <person name="Klindworth A."/>
            <person name="Klockow C."/>
            <person name="Richter M."/>
            <person name="Achstetter T."/>
            <person name="Glockner F.O."/>
            <person name="Harder J."/>
        </authorList>
    </citation>
    <scope>NUCLEOTIDE SEQUENCE [LARGE SCALE GENOMIC DNA]</scope>
    <source>
        <strain evidence="1 2">WH47</strain>
    </source>
</reference>
<gene>
    <name evidence="1" type="ORF">RBWH47_05566</name>
</gene>
<organism evidence="1 2">
    <name type="scientific">Rhodopirellula baltica WH47</name>
    <dbReference type="NCBI Taxonomy" id="991778"/>
    <lineage>
        <taxon>Bacteria</taxon>
        <taxon>Pseudomonadati</taxon>
        <taxon>Planctomycetota</taxon>
        <taxon>Planctomycetia</taxon>
        <taxon>Pirellulales</taxon>
        <taxon>Pirellulaceae</taxon>
        <taxon>Rhodopirellula</taxon>
    </lineage>
</organism>
<proteinExistence type="predicted"/>
<protein>
    <submittedName>
        <fullName evidence="1">Uncharacterized protein</fullName>
    </submittedName>
</protein>
<dbReference type="EMBL" id="AFAR01000041">
    <property type="protein sequence ID" value="EGF29298.1"/>
    <property type="molecule type" value="Genomic_DNA"/>
</dbReference>
<dbReference type="PATRIC" id="fig|991778.3.peg.737"/>
<dbReference type="Proteomes" id="UP000006222">
    <property type="component" value="Unassembled WGS sequence"/>
</dbReference>
<evidence type="ECO:0000313" key="1">
    <source>
        <dbReference type="EMBL" id="EGF29298.1"/>
    </source>
</evidence>
<sequence length="89" mass="10173">MLFLDIMNRRQLHKRYVDDLRVDAIVYQGWQQYLADLTISIADSGASDEELSAIAKTIGFDHPDSTLTFLDAASDVPWEQRHFEFIGAI</sequence>
<name>F2AM07_RHOBT</name>
<comment type="caution">
    <text evidence="1">The sequence shown here is derived from an EMBL/GenBank/DDBJ whole genome shotgun (WGS) entry which is preliminary data.</text>
</comment>
<evidence type="ECO:0000313" key="2">
    <source>
        <dbReference type="Proteomes" id="UP000006222"/>
    </source>
</evidence>
<dbReference type="AlphaFoldDB" id="F2AM07"/>
<accession>F2AM07</accession>